<feature type="signal peptide" evidence="2">
    <location>
        <begin position="1"/>
        <end position="23"/>
    </location>
</feature>
<keyword evidence="4" id="KW-1185">Reference proteome</keyword>
<dbReference type="EMBL" id="CP013344">
    <property type="protein sequence ID" value="AMU91942.1"/>
    <property type="molecule type" value="Genomic_DNA"/>
</dbReference>
<evidence type="ECO:0008006" key="5">
    <source>
        <dbReference type="Google" id="ProtNLM"/>
    </source>
</evidence>
<evidence type="ECO:0000313" key="3">
    <source>
        <dbReference type="EMBL" id="AMU91942.1"/>
    </source>
</evidence>
<dbReference type="AlphaFoldDB" id="A0AAC9AXW2"/>
<feature type="chain" id="PRO_5042165288" description="Lipoprotein" evidence="2">
    <location>
        <begin position="24"/>
        <end position="190"/>
    </location>
</feature>
<name>A0AAC9AXW2_SPHMC</name>
<proteinExistence type="predicted"/>
<dbReference type="RefSeq" id="WP_054731885.1">
    <property type="nucleotide sequence ID" value="NZ_CP009429.1"/>
</dbReference>
<organism evidence="3 4">
    <name type="scientific">Sphingopyxis macrogoltabida</name>
    <name type="common">Sphingomonas macrogoltabidus</name>
    <dbReference type="NCBI Taxonomy" id="33050"/>
    <lineage>
        <taxon>Bacteria</taxon>
        <taxon>Pseudomonadati</taxon>
        <taxon>Pseudomonadota</taxon>
        <taxon>Alphaproteobacteria</taxon>
        <taxon>Sphingomonadales</taxon>
        <taxon>Sphingomonadaceae</taxon>
        <taxon>Sphingopyxis</taxon>
    </lineage>
</organism>
<dbReference type="PROSITE" id="PS51257">
    <property type="entry name" value="PROKAR_LIPOPROTEIN"/>
    <property type="match status" value="1"/>
</dbReference>
<feature type="compositionally biased region" description="Low complexity" evidence="1">
    <location>
        <begin position="29"/>
        <end position="57"/>
    </location>
</feature>
<dbReference type="KEGG" id="smaz:LH19_22740"/>
<evidence type="ECO:0000256" key="2">
    <source>
        <dbReference type="SAM" id="SignalP"/>
    </source>
</evidence>
<feature type="region of interest" description="Disordered" evidence="1">
    <location>
        <begin position="29"/>
        <end position="63"/>
    </location>
</feature>
<dbReference type="Proteomes" id="UP000076088">
    <property type="component" value="Chromosome"/>
</dbReference>
<protein>
    <recommendedName>
        <fullName evidence="5">Lipoprotein</fullName>
    </recommendedName>
</protein>
<accession>A0AAC9AXW2</accession>
<sequence length="190" mass="19628">MILRASRLPAAALIGAAVLTLTACDGSSPEKQAAAAPAGEAKEQPAASPTPETAAPAAAPPAATPAAGAPDLAAYVGKYPFDKVDSVAFDDHPLVKAGIATTVKDARIRKAIIDTPGPAAPIELIDGKVASWACQQHKCGEHQWMVLVDPKTGATDVCYMNDPEMVDDARWFLANGKEEKRDGDCAAKKG</sequence>
<reference evidence="4" key="1">
    <citation type="submission" date="2015-11" db="EMBL/GenBank/DDBJ databases">
        <title>Complete genome sequence of a polyethylene-glycol degrader Sphingopyxis macrogoltabida 203N (NBRC 111659).</title>
        <authorList>
            <person name="Yoshiyuki O."/>
            <person name="Shouta N."/>
            <person name="Nagata Y."/>
            <person name="Numata M."/>
            <person name="Tsuchikane K."/>
            <person name="Hosoyama A."/>
            <person name="Yamazoe A."/>
            <person name="Tsuda M."/>
            <person name="Fujita N."/>
            <person name="Kawai F."/>
        </authorList>
    </citation>
    <scope>NUCLEOTIDE SEQUENCE [LARGE SCALE GENOMIC DNA]</scope>
    <source>
        <strain evidence="4">203N</strain>
    </source>
</reference>
<reference evidence="3 4" key="2">
    <citation type="journal article" date="2016" name="Genome Announc.">
        <title>Complete Genome Sequence of Sphingopyxis macrogoltabida Strain 203N (NBRC 111659), a Polyethylene Glycol Degrader.</title>
        <authorList>
            <person name="Ohtsubo Y."/>
            <person name="Nonoyama S."/>
            <person name="Nagata Y."/>
            <person name="Numata M."/>
            <person name="Tsuchikane K."/>
            <person name="Hosoyama A."/>
            <person name="Yamazoe A."/>
            <person name="Tsuda M."/>
            <person name="Fujita N."/>
            <person name="Kawai F."/>
        </authorList>
    </citation>
    <scope>NUCLEOTIDE SEQUENCE [LARGE SCALE GENOMIC DNA]</scope>
    <source>
        <strain evidence="3 4">203N</strain>
    </source>
</reference>
<keyword evidence="2" id="KW-0732">Signal</keyword>
<evidence type="ECO:0000256" key="1">
    <source>
        <dbReference type="SAM" id="MobiDB-lite"/>
    </source>
</evidence>
<evidence type="ECO:0000313" key="4">
    <source>
        <dbReference type="Proteomes" id="UP000076088"/>
    </source>
</evidence>
<gene>
    <name evidence="3" type="ORF">ATM17_23300</name>
</gene>